<sequence>MITRQLLLCLGATVALNPLAAQLYAGTGQCPVGVGPVPPRVAAPAPAAPPVVRRERPEAGPPPPQIGVPTSRPRPPQPVRPPEAPVVPVPKPAAKPPAHPAVHHLAHPYRSAAHARPAPAGFSTVTLMLVVTTPAVLAAAILRPRSRSGARPCRNG</sequence>
<feature type="region of interest" description="Disordered" evidence="1">
    <location>
        <begin position="44"/>
        <end position="101"/>
    </location>
</feature>
<organism evidence="4 5">
    <name type="scientific">Streptomyces noboritoensis</name>
    <dbReference type="NCBI Taxonomy" id="67337"/>
    <lineage>
        <taxon>Bacteria</taxon>
        <taxon>Bacillati</taxon>
        <taxon>Actinomycetota</taxon>
        <taxon>Actinomycetes</taxon>
        <taxon>Kitasatosporales</taxon>
        <taxon>Streptomycetaceae</taxon>
        <taxon>Streptomyces</taxon>
    </lineage>
</organism>
<dbReference type="RefSeq" id="WP_394322312.1">
    <property type="nucleotide sequence ID" value="NZ_JBHMQV010000009.1"/>
</dbReference>
<dbReference type="EMBL" id="JBHMQV010000009">
    <property type="protein sequence ID" value="MFC0847476.1"/>
    <property type="molecule type" value="Genomic_DNA"/>
</dbReference>
<keyword evidence="2" id="KW-1133">Transmembrane helix</keyword>
<reference evidence="4 5" key="1">
    <citation type="submission" date="2024-09" db="EMBL/GenBank/DDBJ databases">
        <authorList>
            <person name="Sun Q."/>
            <person name="Mori K."/>
        </authorList>
    </citation>
    <scope>NUCLEOTIDE SEQUENCE [LARGE SCALE GENOMIC DNA]</scope>
    <source>
        <strain evidence="4 5">JCM 4557</strain>
    </source>
</reference>
<feature type="chain" id="PRO_5047105979" description="Proline-rich protein" evidence="3">
    <location>
        <begin position="21"/>
        <end position="156"/>
    </location>
</feature>
<gene>
    <name evidence="4" type="ORF">ACFH04_27770</name>
</gene>
<evidence type="ECO:0000256" key="3">
    <source>
        <dbReference type="SAM" id="SignalP"/>
    </source>
</evidence>
<keyword evidence="5" id="KW-1185">Reference proteome</keyword>
<keyword evidence="2" id="KW-0472">Membrane</keyword>
<dbReference type="Proteomes" id="UP001589887">
    <property type="component" value="Unassembled WGS sequence"/>
</dbReference>
<proteinExistence type="predicted"/>
<keyword evidence="3" id="KW-0732">Signal</keyword>
<feature type="signal peptide" evidence="3">
    <location>
        <begin position="1"/>
        <end position="20"/>
    </location>
</feature>
<feature type="compositionally biased region" description="Pro residues" evidence="1">
    <location>
        <begin position="59"/>
        <end position="99"/>
    </location>
</feature>
<evidence type="ECO:0008006" key="6">
    <source>
        <dbReference type="Google" id="ProtNLM"/>
    </source>
</evidence>
<name>A0ABV6TNY7_9ACTN</name>
<evidence type="ECO:0000313" key="4">
    <source>
        <dbReference type="EMBL" id="MFC0847476.1"/>
    </source>
</evidence>
<accession>A0ABV6TNY7</accession>
<protein>
    <recommendedName>
        <fullName evidence="6">Proline-rich protein</fullName>
    </recommendedName>
</protein>
<keyword evidence="2" id="KW-0812">Transmembrane</keyword>
<comment type="caution">
    <text evidence="4">The sequence shown here is derived from an EMBL/GenBank/DDBJ whole genome shotgun (WGS) entry which is preliminary data.</text>
</comment>
<evidence type="ECO:0000313" key="5">
    <source>
        <dbReference type="Proteomes" id="UP001589887"/>
    </source>
</evidence>
<feature type="transmembrane region" description="Helical" evidence="2">
    <location>
        <begin position="120"/>
        <end position="142"/>
    </location>
</feature>
<evidence type="ECO:0000256" key="2">
    <source>
        <dbReference type="SAM" id="Phobius"/>
    </source>
</evidence>
<evidence type="ECO:0000256" key="1">
    <source>
        <dbReference type="SAM" id="MobiDB-lite"/>
    </source>
</evidence>